<dbReference type="RefSeq" id="WP_168489388.1">
    <property type="nucleotide sequence ID" value="NZ_JAAZSQ010000042.1"/>
</dbReference>
<keyword evidence="7" id="KW-1133">Transmembrane helix</keyword>
<keyword evidence="7" id="KW-0812">Transmembrane</keyword>
<evidence type="ECO:0000313" key="10">
    <source>
        <dbReference type="Proteomes" id="UP000544090"/>
    </source>
</evidence>
<keyword evidence="4" id="KW-1015">Disulfide bond</keyword>
<feature type="compositionally biased region" description="Basic and acidic residues" evidence="6">
    <location>
        <begin position="9"/>
        <end position="30"/>
    </location>
</feature>
<reference evidence="9 10" key="1">
    <citation type="submission" date="2020-04" db="EMBL/GenBank/DDBJ databases">
        <title>Arthrobacter sp. nov.</title>
        <authorList>
            <person name="Liu S."/>
        </authorList>
    </citation>
    <scope>NUCLEOTIDE SEQUENCE [LARGE SCALE GENOMIC DNA]</scope>
    <source>
        <strain evidence="9 10">E918</strain>
    </source>
</reference>
<organism evidence="9 10">
    <name type="scientific">Arthrobacter mobilis</name>
    <dbReference type="NCBI Taxonomy" id="2724944"/>
    <lineage>
        <taxon>Bacteria</taxon>
        <taxon>Bacillati</taxon>
        <taxon>Actinomycetota</taxon>
        <taxon>Actinomycetes</taxon>
        <taxon>Micrococcales</taxon>
        <taxon>Micrococcaceae</taxon>
        <taxon>Arthrobacter</taxon>
    </lineage>
</organism>
<dbReference type="EMBL" id="JAAZSQ010000042">
    <property type="protein sequence ID" value="NKX56858.1"/>
    <property type="molecule type" value="Genomic_DNA"/>
</dbReference>
<dbReference type="Proteomes" id="UP000544090">
    <property type="component" value="Unassembled WGS sequence"/>
</dbReference>
<evidence type="ECO:0000259" key="8">
    <source>
        <dbReference type="Pfam" id="PF13462"/>
    </source>
</evidence>
<sequence>MPQNAPRPTKAERTAAAREKARQIREEQQRREKRNSLLLRWGIVGAVVAIIVAVALIVVSGTRGSIPDAGPAPQHGNIYGGYVMAKDGLRPTEAHTVDVASIPDPASSDGGNIIPAGIKAAAKGDPAQIVVYADMGCPVCKAFEGQYSEYLDGLVQDGAATVEYRVATFLDRVSTTNYSSRAANAVACVADEQPEAFRDYMTELFVQQPAEGGAGLDNATLVSIAESAGAPGVASCIEEDKFRPWAKYVNQTFSEYQVGGTPTVYVQGQKWDGATQPDFRAFAEQAIKG</sequence>
<keyword evidence="10" id="KW-1185">Reference proteome</keyword>
<comment type="similarity">
    <text evidence="1">Belongs to the thioredoxin family. DsbA subfamily.</text>
</comment>
<dbReference type="InterPro" id="IPR036249">
    <property type="entry name" value="Thioredoxin-like_sf"/>
</dbReference>
<dbReference type="PANTHER" id="PTHR13887:SF14">
    <property type="entry name" value="DISULFIDE BOND FORMATION PROTEIN D"/>
    <property type="match status" value="1"/>
</dbReference>
<name>A0A7X6K7Z5_9MICC</name>
<evidence type="ECO:0000256" key="4">
    <source>
        <dbReference type="ARBA" id="ARBA00023157"/>
    </source>
</evidence>
<proteinExistence type="inferred from homology"/>
<keyword evidence="5" id="KW-0676">Redox-active center</keyword>
<comment type="caution">
    <text evidence="9">The sequence shown here is derived from an EMBL/GenBank/DDBJ whole genome shotgun (WGS) entry which is preliminary data.</text>
</comment>
<dbReference type="Pfam" id="PF13462">
    <property type="entry name" value="Thioredoxin_4"/>
    <property type="match status" value="1"/>
</dbReference>
<keyword evidence="7" id="KW-0472">Membrane</keyword>
<evidence type="ECO:0000256" key="2">
    <source>
        <dbReference type="ARBA" id="ARBA00022729"/>
    </source>
</evidence>
<feature type="region of interest" description="Disordered" evidence="6">
    <location>
        <begin position="1"/>
        <end position="31"/>
    </location>
</feature>
<evidence type="ECO:0000256" key="7">
    <source>
        <dbReference type="SAM" id="Phobius"/>
    </source>
</evidence>
<gene>
    <name evidence="9" type="ORF">HGG74_20520</name>
</gene>
<keyword evidence="2" id="KW-0732">Signal</keyword>
<keyword evidence="3" id="KW-0560">Oxidoreductase</keyword>
<dbReference type="InterPro" id="IPR012336">
    <property type="entry name" value="Thioredoxin-like_fold"/>
</dbReference>
<dbReference type="Gene3D" id="3.40.30.10">
    <property type="entry name" value="Glutaredoxin"/>
    <property type="match status" value="1"/>
</dbReference>
<evidence type="ECO:0000256" key="6">
    <source>
        <dbReference type="SAM" id="MobiDB-lite"/>
    </source>
</evidence>
<dbReference type="SUPFAM" id="SSF52833">
    <property type="entry name" value="Thioredoxin-like"/>
    <property type="match status" value="1"/>
</dbReference>
<accession>A0A7X6K7Z5</accession>
<dbReference type="PANTHER" id="PTHR13887">
    <property type="entry name" value="GLUTATHIONE S-TRANSFERASE KAPPA"/>
    <property type="match status" value="1"/>
</dbReference>
<feature type="transmembrane region" description="Helical" evidence="7">
    <location>
        <begin position="38"/>
        <end position="59"/>
    </location>
</feature>
<protein>
    <submittedName>
        <fullName evidence="9">Thioredoxin domain-containing protein</fullName>
    </submittedName>
</protein>
<evidence type="ECO:0000256" key="1">
    <source>
        <dbReference type="ARBA" id="ARBA00005791"/>
    </source>
</evidence>
<evidence type="ECO:0000256" key="5">
    <source>
        <dbReference type="ARBA" id="ARBA00023284"/>
    </source>
</evidence>
<evidence type="ECO:0000256" key="3">
    <source>
        <dbReference type="ARBA" id="ARBA00023002"/>
    </source>
</evidence>
<evidence type="ECO:0000313" key="9">
    <source>
        <dbReference type="EMBL" id="NKX56858.1"/>
    </source>
</evidence>
<dbReference type="GO" id="GO:0016491">
    <property type="term" value="F:oxidoreductase activity"/>
    <property type="evidence" value="ECO:0007669"/>
    <property type="project" value="UniProtKB-KW"/>
</dbReference>
<dbReference type="AlphaFoldDB" id="A0A7X6K7Z5"/>
<feature type="domain" description="Thioredoxin-like fold" evidence="8">
    <location>
        <begin position="126"/>
        <end position="277"/>
    </location>
</feature>